<evidence type="ECO:0000313" key="1">
    <source>
        <dbReference type="EMBL" id="UZW74685.1"/>
    </source>
</evidence>
<reference evidence="1" key="1">
    <citation type="submission" date="2022-07" db="EMBL/GenBank/DDBJ databases">
        <title>Alkalimarinus sp. nov., isolated from gut of a Alitta virens.</title>
        <authorList>
            <person name="Yang A.I."/>
            <person name="Shin N.-R."/>
        </authorList>
    </citation>
    <scope>NUCLEOTIDE SEQUENCE</scope>
    <source>
        <strain evidence="1">FA028</strain>
    </source>
</reference>
<dbReference type="KEGG" id="asem:NNL22_16945"/>
<protein>
    <submittedName>
        <fullName evidence="1">Uncharacterized protein</fullName>
    </submittedName>
</protein>
<name>A0A9E8HHC4_9ALTE</name>
<evidence type="ECO:0000313" key="2">
    <source>
        <dbReference type="Proteomes" id="UP001164472"/>
    </source>
</evidence>
<keyword evidence="2" id="KW-1185">Reference proteome</keyword>
<organism evidence="1 2">
    <name type="scientific">Alkalimarinus sediminis</name>
    <dbReference type="NCBI Taxonomy" id="1632866"/>
    <lineage>
        <taxon>Bacteria</taxon>
        <taxon>Pseudomonadati</taxon>
        <taxon>Pseudomonadota</taxon>
        <taxon>Gammaproteobacteria</taxon>
        <taxon>Alteromonadales</taxon>
        <taxon>Alteromonadaceae</taxon>
        <taxon>Alkalimarinus</taxon>
    </lineage>
</organism>
<dbReference type="AlphaFoldDB" id="A0A9E8HHC4"/>
<dbReference type="EMBL" id="CP101527">
    <property type="protein sequence ID" value="UZW74685.1"/>
    <property type="molecule type" value="Genomic_DNA"/>
</dbReference>
<gene>
    <name evidence="1" type="ORF">NNL22_16945</name>
</gene>
<dbReference type="RefSeq" id="WP_251810112.1">
    <property type="nucleotide sequence ID" value="NZ_CP101527.1"/>
</dbReference>
<accession>A0A9E8HHC4</accession>
<proteinExistence type="predicted"/>
<dbReference type="Proteomes" id="UP001164472">
    <property type="component" value="Chromosome"/>
</dbReference>
<sequence>MLLSLCDDLNAKIVVTSAWRLDFNIQQFNEIFDGVVIGVTPESEFDINGSLTLKEVYHQS</sequence>